<keyword evidence="2" id="KW-0812">Transmembrane</keyword>
<keyword evidence="2" id="KW-1133">Transmembrane helix</keyword>
<organism evidence="3 4">
    <name type="scientific">Globodera pallida</name>
    <name type="common">Potato cyst nematode worm</name>
    <name type="synonym">Heterodera pallida</name>
    <dbReference type="NCBI Taxonomy" id="36090"/>
    <lineage>
        <taxon>Eukaryota</taxon>
        <taxon>Metazoa</taxon>
        <taxon>Ecdysozoa</taxon>
        <taxon>Nematoda</taxon>
        <taxon>Chromadorea</taxon>
        <taxon>Rhabditida</taxon>
        <taxon>Tylenchina</taxon>
        <taxon>Tylenchomorpha</taxon>
        <taxon>Tylenchoidea</taxon>
        <taxon>Heteroderidae</taxon>
        <taxon>Heteroderinae</taxon>
        <taxon>Globodera</taxon>
    </lineage>
</organism>
<evidence type="ECO:0000313" key="4">
    <source>
        <dbReference type="WBParaSite" id="GPLIN_000684300"/>
    </source>
</evidence>
<protein>
    <submittedName>
        <fullName evidence="4">7TM_GPCR_Srx domain-containing protein</fullName>
    </submittedName>
</protein>
<accession>A0A183C1U9</accession>
<dbReference type="WBParaSite" id="GPLIN_000684300">
    <property type="protein sequence ID" value="GPLIN_000684300"/>
    <property type="gene ID" value="GPLIN_000684300"/>
</dbReference>
<keyword evidence="3" id="KW-1185">Reference proteome</keyword>
<evidence type="ECO:0000313" key="3">
    <source>
        <dbReference type="Proteomes" id="UP000050741"/>
    </source>
</evidence>
<evidence type="ECO:0000256" key="2">
    <source>
        <dbReference type="SAM" id="Phobius"/>
    </source>
</evidence>
<name>A0A183C1U9_GLOPA</name>
<keyword evidence="2" id="KW-0472">Membrane</keyword>
<reference evidence="4" key="3">
    <citation type="submission" date="2016-06" db="UniProtKB">
        <authorList>
            <consortium name="WormBaseParasite"/>
        </authorList>
    </citation>
    <scope>IDENTIFICATION</scope>
</reference>
<evidence type="ECO:0000256" key="1">
    <source>
        <dbReference type="SAM" id="MobiDB-lite"/>
    </source>
</evidence>
<feature type="region of interest" description="Disordered" evidence="1">
    <location>
        <begin position="99"/>
        <end position="122"/>
    </location>
</feature>
<reference evidence="3" key="1">
    <citation type="submission" date="2013-12" db="EMBL/GenBank/DDBJ databases">
        <authorList>
            <person name="Aslett M."/>
        </authorList>
    </citation>
    <scope>NUCLEOTIDE SEQUENCE [LARGE SCALE GENOMIC DNA]</scope>
    <source>
        <strain evidence="3">Lindley</strain>
    </source>
</reference>
<dbReference type="Proteomes" id="UP000050741">
    <property type="component" value="Unassembled WGS sequence"/>
</dbReference>
<sequence length="122" mass="13730">MPIQDHSENSRRIFRSVSAIMLLEVLGWLTNNLLRLILPLLKLNTLDTLYYSNSVAFILYAINCRAKWVGAVLHETAIIRNSGSGPGISRGIWEQKASGFSSQNSKLEDREAQVEWDPDPDS</sequence>
<dbReference type="AlphaFoldDB" id="A0A183C1U9"/>
<proteinExistence type="predicted"/>
<reference evidence="3" key="2">
    <citation type="submission" date="2014-05" db="EMBL/GenBank/DDBJ databases">
        <title>The genome and life-stage specific transcriptomes of Globodera pallida elucidate key aspects of plant parasitism by a cyst nematode.</title>
        <authorList>
            <person name="Cotton J.A."/>
            <person name="Lilley C.J."/>
            <person name="Jones L.M."/>
            <person name="Kikuchi T."/>
            <person name="Reid A.J."/>
            <person name="Thorpe P."/>
            <person name="Tsai I.J."/>
            <person name="Beasley H."/>
            <person name="Blok V."/>
            <person name="Cock P.J.A."/>
            <person name="Van den Akker S.E."/>
            <person name="Holroyd N."/>
            <person name="Hunt M."/>
            <person name="Mantelin S."/>
            <person name="Naghra H."/>
            <person name="Pain A."/>
            <person name="Palomares-Rius J.E."/>
            <person name="Zarowiecki M."/>
            <person name="Berriman M."/>
            <person name="Jones J.T."/>
            <person name="Urwin P.E."/>
        </authorList>
    </citation>
    <scope>NUCLEOTIDE SEQUENCE [LARGE SCALE GENOMIC DNA]</scope>
    <source>
        <strain evidence="3">Lindley</strain>
    </source>
</reference>
<feature type="transmembrane region" description="Helical" evidence="2">
    <location>
        <begin position="12"/>
        <end position="29"/>
    </location>
</feature>